<accession>A0AAD4BBD4</accession>
<gene>
    <name evidence="3" type="ORF">L210DRAFT_3657293</name>
</gene>
<name>A0AAD4BBD4_BOLED</name>
<keyword evidence="4" id="KW-1185">Reference proteome</keyword>
<feature type="compositionally biased region" description="Polar residues" evidence="1">
    <location>
        <begin position="764"/>
        <end position="778"/>
    </location>
</feature>
<feature type="compositionally biased region" description="Low complexity" evidence="1">
    <location>
        <begin position="142"/>
        <end position="164"/>
    </location>
</feature>
<dbReference type="EMBL" id="WHUW01000313">
    <property type="protein sequence ID" value="KAF8415572.1"/>
    <property type="molecule type" value="Genomic_DNA"/>
</dbReference>
<dbReference type="Pfam" id="PF20149">
    <property type="entry name" value="DUF6532"/>
    <property type="match status" value="1"/>
</dbReference>
<dbReference type="PROSITE" id="PS50090">
    <property type="entry name" value="MYB_LIKE"/>
    <property type="match status" value="1"/>
</dbReference>
<feature type="compositionally biased region" description="Basic and acidic residues" evidence="1">
    <location>
        <begin position="547"/>
        <end position="563"/>
    </location>
</feature>
<feature type="compositionally biased region" description="Pro residues" evidence="1">
    <location>
        <begin position="737"/>
        <end position="758"/>
    </location>
</feature>
<feature type="compositionally biased region" description="Polar residues" evidence="1">
    <location>
        <begin position="125"/>
        <end position="136"/>
    </location>
</feature>
<evidence type="ECO:0000313" key="4">
    <source>
        <dbReference type="Proteomes" id="UP001194468"/>
    </source>
</evidence>
<protein>
    <recommendedName>
        <fullName evidence="2">Myb-like domain-containing protein</fullName>
    </recommendedName>
</protein>
<feature type="domain" description="Myb-like" evidence="2">
    <location>
        <begin position="577"/>
        <end position="638"/>
    </location>
</feature>
<feature type="compositionally biased region" description="Basic residues" evidence="1">
    <location>
        <begin position="1"/>
        <end position="10"/>
    </location>
</feature>
<reference evidence="3" key="1">
    <citation type="submission" date="2019-10" db="EMBL/GenBank/DDBJ databases">
        <authorList>
            <consortium name="DOE Joint Genome Institute"/>
            <person name="Kuo A."/>
            <person name="Miyauchi S."/>
            <person name="Kiss E."/>
            <person name="Drula E."/>
            <person name="Kohler A."/>
            <person name="Sanchez-Garcia M."/>
            <person name="Andreopoulos B."/>
            <person name="Barry K.W."/>
            <person name="Bonito G."/>
            <person name="Buee M."/>
            <person name="Carver A."/>
            <person name="Chen C."/>
            <person name="Cichocki N."/>
            <person name="Clum A."/>
            <person name="Culley D."/>
            <person name="Crous P.W."/>
            <person name="Fauchery L."/>
            <person name="Girlanda M."/>
            <person name="Hayes R."/>
            <person name="Keri Z."/>
            <person name="LaButti K."/>
            <person name="Lipzen A."/>
            <person name="Lombard V."/>
            <person name="Magnuson J."/>
            <person name="Maillard F."/>
            <person name="Morin E."/>
            <person name="Murat C."/>
            <person name="Nolan M."/>
            <person name="Ohm R."/>
            <person name="Pangilinan J."/>
            <person name="Pereira M."/>
            <person name="Perotto S."/>
            <person name="Peter M."/>
            <person name="Riley R."/>
            <person name="Sitrit Y."/>
            <person name="Stielow B."/>
            <person name="Szollosi G."/>
            <person name="Zifcakova L."/>
            <person name="Stursova M."/>
            <person name="Spatafora J.W."/>
            <person name="Tedersoo L."/>
            <person name="Vaario L.-M."/>
            <person name="Yamada A."/>
            <person name="Yan M."/>
            <person name="Wang P."/>
            <person name="Xu J."/>
            <person name="Bruns T."/>
            <person name="Baldrian P."/>
            <person name="Vilgalys R."/>
            <person name="Henrissat B."/>
            <person name="Grigoriev I.V."/>
            <person name="Hibbett D."/>
            <person name="Nagy L.G."/>
            <person name="Martin F.M."/>
        </authorList>
    </citation>
    <scope>NUCLEOTIDE SEQUENCE</scope>
    <source>
        <strain evidence="3">BED1</strain>
    </source>
</reference>
<dbReference type="Proteomes" id="UP001194468">
    <property type="component" value="Unassembled WGS sequence"/>
</dbReference>
<dbReference type="InterPro" id="IPR045341">
    <property type="entry name" value="DUF6532"/>
</dbReference>
<evidence type="ECO:0000313" key="3">
    <source>
        <dbReference type="EMBL" id="KAF8415572.1"/>
    </source>
</evidence>
<proteinExistence type="predicted"/>
<feature type="region of interest" description="Disordered" evidence="1">
    <location>
        <begin position="1"/>
        <end position="174"/>
    </location>
</feature>
<feature type="compositionally biased region" description="Low complexity" evidence="1">
    <location>
        <begin position="720"/>
        <end position="736"/>
    </location>
</feature>
<reference evidence="3" key="2">
    <citation type="journal article" date="2020" name="Nat. Commun.">
        <title>Large-scale genome sequencing of mycorrhizal fungi provides insights into the early evolution of symbiotic traits.</title>
        <authorList>
            <person name="Miyauchi S."/>
            <person name="Kiss E."/>
            <person name="Kuo A."/>
            <person name="Drula E."/>
            <person name="Kohler A."/>
            <person name="Sanchez-Garcia M."/>
            <person name="Morin E."/>
            <person name="Andreopoulos B."/>
            <person name="Barry K.W."/>
            <person name="Bonito G."/>
            <person name="Buee M."/>
            <person name="Carver A."/>
            <person name="Chen C."/>
            <person name="Cichocki N."/>
            <person name="Clum A."/>
            <person name="Culley D."/>
            <person name="Crous P.W."/>
            <person name="Fauchery L."/>
            <person name="Girlanda M."/>
            <person name="Hayes R.D."/>
            <person name="Keri Z."/>
            <person name="LaButti K."/>
            <person name="Lipzen A."/>
            <person name="Lombard V."/>
            <person name="Magnuson J."/>
            <person name="Maillard F."/>
            <person name="Murat C."/>
            <person name="Nolan M."/>
            <person name="Ohm R.A."/>
            <person name="Pangilinan J."/>
            <person name="Pereira M.F."/>
            <person name="Perotto S."/>
            <person name="Peter M."/>
            <person name="Pfister S."/>
            <person name="Riley R."/>
            <person name="Sitrit Y."/>
            <person name="Stielow J.B."/>
            <person name="Szollosi G."/>
            <person name="Zifcakova L."/>
            <person name="Stursova M."/>
            <person name="Spatafora J.W."/>
            <person name="Tedersoo L."/>
            <person name="Vaario L.M."/>
            <person name="Yamada A."/>
            <person name="Yan M."/>
            <person name="Wang P."/>
            <person name="Xu J."/>
            <person name="Bruns T."/>
            <person name="Baldrian P."/>
            <person name="Vilgalys R."/>
            <person name="Dunand C."/>
            <person name="Henrissat B."/>
            <person name="Grigoriev I.V."/>
            <person name="Hibbett D."/>
            <person name="Nagy L.G."/>
            <person name="Martin F.M."/>
        </authorList>
    </citation>
    <scope>NUCLEOTIDE SEQUENCE</scope>
    <source>
        <strain evidence="3">BED1</strain>
    </source>
</reference>
<evidence type="ECO:0000259" key="2">
    <source>
        <dbReference type="PROSITE" id="PS50090"/>
    </source>
</evidence>
<dbReference type="AlphaFoldDB" id="A0AAD4BBD4"/>
<evidence type="ECO:0000256" key="1">
    <source>
        <dbReference type="SAM" id="MobiDB-lite"/>
    </source>
</evidence>
<feature type="region of interest" description="Disordered" evidence="1">
    <location>
        <begin position="313"/>
        <end position="361"/>
    </location>
</feature>
<feature type="compositionally biased region" description="Pro residues" evidence="1">
    <location>
        <begin position="780"/>
        <end position="795"/>
    </location>
</feature>
<feature type="compositionally biased region" description="Polar residues" evidence="1">
    <location>
        <begin position="329"/>
        <end position="339"/>
    </location>
</feature>
<sequence length="976" mass="106650">MANRPKKRRQPLANPRSIARPHGNLNPCLRPDESQVNCSAEQPLDPTTADDPLSQHGLQNEIVVENPFEQGPHPQMYQPQAPLHSDPYSGALWASSSSSEPSSNHSFCLPSPSSPLGPLIRSEFPRSQPSHTNAYPNASWAPSFSSSSHSSSFPSESFQSQPSHTNPYPNASWAPSSSTSSHSLSFPSESFPSQPSHTNAYPDALWAPSFSSSPHSSIPSESFHIPSTSGRYLERSAMQPVAPSLLEHPHPLNTNDSHRLITRMPPSVYRNRDRAAPYIVPGLRFVPAYAPIRRDEQARGSVITTGVFRAGTETSITNQPPPNRRLPPVNSSPSHQAVPTTTATGSSTTANTTTSMLSPDKTQKILARAREKMRHIVFHVDAMPSRETCQAVLRDAMQDILGNLQPNAPTDEKTTSSIQAAAAATRKLFKDSARGVIHNAYNIRPALHGSPPDVEVVTKQTYVPWLLEEQRWLHNIDQHGAIIGFCEHPALISVILNTVWLGGHHHHLDTATEPFARLIALVATAVHSALSEHVHGTYQPMDFSPQNRKERAPDREDTSHSGSDRSQSAAKSGHAHWTIEDEDFLIESIATNKAMAMMGDGQMFRPAFWTEVASKFPQPVRGKAKTADSCKEKWKRMKNTFDSVHSIASSSGLAYTLEKGADLRPDNQFVWDEIVKNTKGVSKFKHKGWIHYEKMLTVVKSKSRGNHKNAPLHTVESAASRPGPSSIITSSTNPTTPSLPMPPGYLPPSFGPPAPAPHVPMSNLPPSFTPQPQTSLTYPQPSPSSIPPGLIPPSIPSSYVGSSASSVKPSSSISARMGKRKADDDDVSMVSAPGASGSVVSAVSGASSSRKRRATQKEEITELRDDIGTLQSTFQSNMELMRTMSSRPAVPVRVPLETISPQTALDTAEQRKKARRLLLQLDKDLLAPEELVTMFDIFGSNDDSVDAYIVLASTEDMKEVRFSWLKKRVAEAREKK</sequence>
<feature type="compositionally biased region" description="Low complexity" evidence="1">
    <location>
        <begin position="95"/>
        <end position="119"/>
    </location>
</feature>
<dbReference type="CDD" id="cd00167">
    <property type="entry name" value="SANT"/>
    <property type="match status" value="1"/>
</dbReference>
<dbReference type="InterPro" id="IPR024752">
    <property type="entry name" value="Myb/SANT-like_dom"/>
</dbReference>
<feature type="compositionally biased region" description="Low complexity" evidence="1">
    <location>
        <begin position="828"/>
        <end position="848"/>
    </location>
</feature>
<comment type="caution">
    <text evidence="3">The sequence shown here is derived from an EMBL/GenBank/DDBJ whole genome shotgun (WGS) entry which is preliminary data.</text>
</comment>
<dbReference type="InterPro" id="IPR001005">
    <property type="entry name" value="SANT/Myb"/>
</dbReference>
<dbReference type="Pfam" id="PF12776">
    <property type="entry name" value="Myb_DNA-bind_3"/>
    <property type="match status" value="1"/>
</dbReference>
<feature type="compositionally biased region" description="Low complexity" evidence="1">
    <location>
        <begin position="796"/>
        <end position="814"/>
    </location>
</feature>
<feature type="compositionally biased region" description="Low complexity" evidence="1">
    <location>
        <begin position="340"/>
        <end position="355"/>
    </location>
</feature>
<feature type="region of interest" description="Disordered" evidence="1">
    <location>
        <begin position="702"/>
        <end position="859"/>
    </location>
</feature>
<organism evidence="3 4">
    <name type="scientific">Boletus edulis BED1</name>
    <dbReference type="NCBI Taxonomy" id="1328754"/>
    <lineage>
        <taxon>Eukaryota</taxon>
        <taxon>Fungi</taxon>
        <taxon>Dikarya</taxon>
        <taxon>Basidiomycota</taxon>
        <taxon>Agaricomycotina</taxon>
        <taxon>Agaricomycetes</taxon>
        <taxon>Agaricomycetidae</taxon>
        <taxon>Boletales</taxon>
        <taxon>Boletineae</taxon>
        <taxon>Boletaceae</taxon>
        <taxon>Boletoideae</taxon>
        <taxon>Boletus</taxon>
    </lineage>
</organism>
<feature type="region of interest" description="Disordered" evidence="1">
    <location>
        <begin position="537"/>
        <end position="575"/>
    </location>
</feature>